<dbReference type="STRING" id="688269.Theth_0547"/>
<dbReference type="GO" id="GO:0006817">
    <property type="term" value="P:phosphate ion transport"/>
    <property type="evidence" value="ECO:0007669"/>
    <property type="project" value="UniProtKB-KW"/>
</dbReference>
<dbReference type="PATRIC" id="fig|688269.3.peg.567"/>
<comment type="subunit">
    <text evidence="3 7">Homodimer.</text>
</comment>
<dbReference type="Gene3D" id="1.20.58.220">
    <property type="entry name" value="Phosphate transport system protein phou homolog 2, domain 2"/>
    <property type="match status" value="1"/>
</dbReference>
<dbReference type="HOGENOM" id="CLU_078518_3_0_0"/>
<dbReference type="PIRSF" id="PIRSF003107">
    <property type="entry name" value="PhoU"/>
    <property type="match status" value="1"/>
</dbReference>
<dbReference type="NCBIfam" id="TIGR02135">
    <property type="entry name" value="phoU_full"/>
    <property type="match status" value="1"/>
</dbReference>
<feature type="domain" description="PhoU" evidence="8">
    <location>
        <begin position="123"/>
        <end position="209"/>
    </location>
</feature>
<dbReference type="FunFam" id="1.20.58.220:FF:000004">
    <property type="entry name" value="Phosphate-specific transport system accessory protein PhoU"/>
    <property type="match status" value="1"/>
</dbReference>
<evidence type="ECO:0000256" key="1">
    <source>
        <dbReference type="ARBA" id="ARBA00004496"/>
    </source>
</evidence>
<protein>
    <recommendedName>
        <fullName evidence="7">Phosphate-specific transport system accessory protein PhoU</fullName>
    </recommendedName>
</protein>
<sequence length="230" mass="26910">MTERTIHYEREMKILQDKLTEFLNNVESLFEKTLLALKTGNEVLIKQIEEQDDYFDKLDSEIQSIAFDIIAKYQPLADDLRFVVAMIGLSIDLERIADECVNIAQLARQVQRGVESFSAWQSLNDMIRIILTMFTGTVQAFSNKDLNLAVKVWKKDDEVDMLHNHGHQELIQLACKETNQNLIRVYLEEAFLIRHLERIADHLTNIVEKLYFMEIGQQLKDLMYKKEEKG</sequence>
<comment type="function">
    <text evidence="7">Plays a role in the regulation of phosphate uptake.</text>
</comment>
<organism evidence="9 10">
    <name type="scientific">Pseudothermotoga thermarum DSM 5069</name>
    <dbReference type="NCBI Taxonomy" id="688269"/>
    <lineage>
        <taxon>Bacteria</taxon>
        <taxon>Thermotogati</taxon>
        <taxon>Thermotogota</taxon>
        <taxon>Thermotogae</taxon>
        <taxon>Thermotogales</taxon>
        <taxon>Thermotogaceae</taxon>
        <taxon>Pseudothermotoga</taxon>
    </lineage>
</organism>
<dbReference type="OrthoDB" id="9814256at2"/>
<accession>F7YXJ5</accession>
<proteinExistence type="inferred from homology"/>
<dbReference type="GO" id="GO:0030643">
    <property type="term" value="P:intracellular phosphate ion homeostasis"/>
    <property type="evidence" value="ECO:0007669"/>
    <property type="project" value="InterPro"/>
</dbReference>
<evidence type="ECO:0000313" key="10">
    <source>
        <dbReference type="Proteomes" id="UP000006804"/>
    </source>
</evidence>
<evidence type="ECO:0000256" key="6">
    <source>
        <dbReference type="ARBA" id="ARBA00022592"/>
    </source>
</evidence>
<dbReference type="GO" id="GO:0045936">
    <property type="term" value="P:negative regulation of phosphate metabolic process"/>
    <property type="evidence" value="ECO:0007669"/>
    <property type="project" value="InterPro"/>
</dbReference>
<dbReference type="RefSeq" id="WP_013931859.1">
    <property type="nucleotide sequence ID" value="NC_015707.1"/>
</dbReference>
<evidence type="ECO:0000256" key="2">
    <source>
        <dbReference type="ARBA" id="ARBA00008107"/>
    </source>
</evidence>
<dbReference type="SUPFAM" id="SSF109755">
    <property type="entry name" value="PhoU-like"/>
    <property type="match status" value="1"/>
</dbReference>
<gene>
    <name evidence="9" type="ORF">Theth_0547</name>
</gene>
<reference evidence="9 10" key="1">
    <citation type="submission" date="2010-11" db="EMBL/GenBank/DDBJ databases">
        <title>The complete genome of Thermotoga thermarum DSM 5069.</title>
        <authorList>
            <consortium name="US DOE Joint Genome Institute (JGI-PGF)"/>
            <person name="Lucas S."/>
            <person name="Copeland A."/>
            <person name="Lapidus A."/>
            <person name="Bruce D."/>
            <person name="Goodwin L."/>
            <person name="Pitluck S."/>
            <person name="Kyrpides N."/>
            <person name="Mavromatis K."/>
            <person name="Ivanova N."/>
            <person name="Zeytun A."/>
            <person name="Brettin T."/>
            <person name="Detter J.C."/>
            <person name="Tapia R."/>
            <person name="Han C."/>
            <person name="Land M."/>
            <person name="Hauser L."/>
            <person name="Markowitz V."/>
            <person name="Cheng J.-F."/>
            <person name="Hugenholtz P."/>
            <person name="Woyke T."/>
            <person name="Wu D."/>
            <person name="Spring S."/>
            <person name="Schroeder M."/>
            <person name="Brambilla E."/>
            <person name="Klenk H.-P."/>
            <person name="Eisen J.A."/>
        </authorList>
    </citation>
    <scope>NUCLEOTIDE SEQUENCE [LARGE SCALE GENOMIC DNA]</scope>
    <source>
        <strain evidence="9 10">DSM 5069</strain>
    </source>
</reference>
<dbReference type="InterPro" id="IPR026022">
    <property type="entry name" value="PhoU_dom"/>
</dbReference>
<dbReference type="InterPro" id="IPR028366">
    <property type="entry name" value="PhoU"/>
</dbReference>
<evidence type="ECO:0000313" key="9">
    <source>
        <dbReference type="EMBL" id="AEH50636.1"/>
    </source>
</evidence>
<keyword evidence="6 7" id="KW-0592">Phosphate transport</keyword>
<dbReference type="KEGG" id="tta:Theth_0547"/>
<dbReference type="EMBL" id="CP002351">
    <property type="protein sequence ID" value="AEH50636.1"/>
    <property type="molecule type" value="Genomic_DNA"/>
</dbReference>
<dbReference type="PANTHER" id="PTHR42930:SF3">
    <property type="entry name" value="PHOSPHATE-SPECIFIC TRANSPORT SYSTEM ACCESSORY PROTEIN PHOU"/>
    <property type="match status" value="1"/>
</dbReference>
<keyword evidence="4 7" id="KW-0813">Transport</keyword>
<keyword evidence="5 7" id="KW-0963">Cytoplasm</keyword>
<keyword evidence="10" id="KW-1185">Reference proteome</keyword>
<feature type="domain" description="PhoU" evidence="8">
    <location>
        <begin position="20"/>
        <end position="106"/>
    </location>
</feature>
<evidence type="ECO:0000256" key="4">
    <source>
        <dbReference type="ARBA" id="ARBA00022448"/>
    </source>
</evidence>
<comment type="similarity">
    <text evidence="2 7">Belongs to the PhoU family.</text>
</comment>
<dbReference type="PANTHER" id="PTHR42930">
    <property type="entry name" value="PHOSPHATE-SPECIFIC TRANSPORT SYSTEM ACCESSORY PROTEIN PHOU"/>
    <property type="match status" value="1"/>
</dbReference>
<dbReference type="eggNOG" id="COG0704">
    <property type="taxonomic scope" value="Bacteria"/>
</dbReference>
<evidence type="ECO:0000256" key="5">
    <source>
        <dbReference type="ARBA" id="ARBA00022490"/>
    </source>
</evidence>
<dbReference type="Pfam" id="PF01895">
    <property type="entry name" value="PhoU"/>
    <property type="match status" value="2"/>
</dbReference>
<dbReference type="Proteomes" id="UP000006804">
    <property type="component" value="Chromosome"/>
</dbReference>
<dbReference type="InterPro" id="IPR038078">
    <property type="entry name" value="PhoU-like_sf"/>
</dbReference>
<name>F7YXJ5_9THEM</name>
<evidence type="ECO:0000259" key="8">
    <source>
        <dbReference type="Pfam" id="PF01895"/>
    </source>
</evidence>
<comment type="subcellular location">
    <subcellularLocation>
        <location evidence="1 7">Cytoplasm</location>
    </subcellularLocation>
</comment>
<dbReference type="GO" id="GO:0005737">
    <property type="term" value="C:cytoplasm"/>
    <property type="evidence" value="ECO:0007669"/>
    <property type="project" value="UniProtKB-SubCell"/>
</dbReference>
<evidence type="ECO:0000256" key="7">
    <source>
        <dbReference type="PIRNR" id="PIRNR003107"/>
    </source>
</evidence>
<evidence type="ECO:0000256" key="3">
    <source>
        <dbReference type="ARBA" id="ARBA00011738"/>
    </source>
</evidence>
<dbReference type="AlphaFoldDB" id="F7YXJ5"/>